<dbReference type="OrthoDB" id="10047334at2759"/>
<evidence type="ECO:0000256" key="1">
    <source>
        <dbReference type="ARBA" id="ARBA00009558"/>
    </source>
</evidence>
<dbReference type="InterPro" id="IPR000768">
    <property type="entry name" value="ART"/>
</dbReference>
<gene>
    <name evidence="7" type="ORF">EDS130_LOCUS43740</name>
    <name evidence="8" type="ORF">XAT740_LOCUS46838</name>
</gene>
<dbReference type="EMBL" id="CAJNOJ010000753">
    <property type="protein sequence ID" value="CAF1518878.1"/>
    <property type="molecule type" value="Genomic_DNA"/>
</dbReference>
<dbReference type="EMBL" id="CAJNOR010006372">
    <property type="protein sequence ID" value="CAF1593551.1"/>
    <property type="molecule type" value="Genomic_DNA"/>
</dbReference>
<dbReference type="EC" id="2.4.2.31" evidence="6"/>
<proteinExistence type="inferred from homology"/>
<protein>
    <recommendedName>
        <fullName evidence="6">NAD(P)(+)--arginine ADP-ribosyltransferase</fullName>
        <ecNumber evidence="6">2.4.2.31</ecNumber>
    </recommendedName>
    <alternativeName>
        <fullName evidence="6">Mono(ADP-ribosyl)transferase</fullName>
    </alternativeName>
</protein>
<dbReference type="Gene3D" id="3.90.176.10">
    <property type="entry name" value="Toxin ADP-ribosyltransferase, Chain A, domain 1"/>
    <property type="match status" value="2"/>
</dbReference>
<dbReference type="SUPFAM" id="SSF56399">
    <property type="entry name" value="ADP-ribosylation"/>
    <property type="match status" value="2"/>
</dbReference>
<dbReference type="Pfam" id="PF01129">
    <property type="entry name" value="ART"/>
    <property type="match status" value="1"/>
</dbReference>
<dbReference type="Proteomes" id="UP000663828">
    <property type="component" value="Unassembled WGS sequence"/>
</dbReference>
<keyword evidence="9" id="KW-1185">Reference proteome</keyword>
<comment type="catalytic activity">
    <reaction evidence="5 6">
        <text>L-arginyl-[protein] + NAD(+) = N(omega)-(ADP-D-ribosyl)-L-arginyl-[protein] + nicotinamide + H(+)</text>
        <dbReference type="Rhea" id="RHEA:19149"/>
        <dbReference type="Rhea" id="RHEA-COMP:10532"/>
        <dbReference type="Rhea" id="RHEA-COMP:15087"/>
        <dbReference type="ChEBI" id="CHEBI:15378"/>
        <dbReference type="ChEBI" id="CHEBI:17154"/>
        <dbReference type="ChEBI" id="CHEBI:29965"/>
        <dbReference type="ChEBI" id="CHEBI:57540"/>
        <dbReference type="ChEBI" id="CHEBI:142554"/>
        <dbReference type="EC" id="2.4.2.31"/>
    </reaction>
</comment>
<evidence type="ECO:0000256" key="5">
    <source>
        <dbReference type="ARBA" id="ARBA00047597"/>
    </source>
</evidence>
<evidence type="ECO:0000256" key="2">
    <source>
        <dbReference type="ARBA" id="ARBA00022676"/>
    </source>
</evidence>
<comment type="caution">
    <text evidence="8">The sequence shown here is derived from an EMBL/GenBank/DDBJ whole genome shotgun (WGS) entry which is preliminary data.</text>
</comment>
<dbReference type="Proteomes" id="UP000663852">
    <property type="component" value="Unassembled WGS sequence"/>
</dbReference>
<name>A0A816ABR2_ADIRI</name>
<dbReference type="GO" id="GO:0016779">
    <property type="term" value="F:nucleotidyltransferase activity"/>
    <property type="evidence" value="ECO:0007669"/>
    <property type="project" value="UniProtKB-KW"/>
</dbReference>
<evidence type="ECO:0000256" key="4">
    <source>
        <dbReference type="ARBA" id="ARBA00022695"/>
    </source>
</evidence>
<keyword evidence="6" id="KW-0521">NADP</keyword>
<keyword evidence="3 6" id="KW-0808">Transferase</keyword>
<evidence type="ECO:0000256" key="6">
    <source>
        <dbReference type="RuleBase" id="RU361228"/>
    </source>
</evidence>
<dbReference type="AlphaFoldDB" id="A0A816ABR2"/>
<reference evidence="8" key="1">
    <citation type="submission" date="2021-02" db="EMBL/GenBank/DDBJ databases">
        <authorList>
            <person name="Nowell W R."/>
        </authorList>
    </citation>
    <scope>NUCLEOTIDE SEQUENCE</scope>
</reference>
<dbReference type="PROSITE" id="PS51996">
    <property type="entry name" value="TR_MART"/>
    <property type="match status" value="2"/>
</dbReference>
<comment type="similarity">
    <text evidence="1 6">Belongs to the Arg-specific ADP-ribosyltransferase family.</text>
</comment>
<keyword evidence="6" id="KW-0520">NAD</keyword>
<organism evidence="8 9">
    <name type="scientific">Adineta ricciae</name>
    <name type="common">Rotifer</name>
    <dbReference type="NCBI Taxonomy" id="249248"/>
    <lineage>
        <taxon>Eukaryota</taxon>
        <taxon>Metazoa</taxon>
        <taxon>Spiralia</taxon>
        <taxon>Gnathifera</taxon>
        <taxon>Rotifera</taxon>
        <taxon>Eurotatoria</taxon>
        <taxon>Bdelloidea</taxon>
        <taxon>Adinetida</taxon>
        <taxon>Adinetidae</taxon>
        <taxon>Adineta</taxon>
    </lineage>
</organism>
<evidence type="ECO:0000313" key="9">
    <source>
        <dbReference type="Proteomes" id="UP000663828"/>
    </source>
</evidence>
<evidence type="ECO:0000256" key="3">
    <source>
        <dbReference type="ARBA" id="ARBA00022679"/>
    </source>
</evidence>
<sequence length="651" mass="77124">MATRSRLYTRFRAPRADQTDENVIRKTNVVILDINYNQYMTNDSQFQVKVFTKDEIDDLLDYATSGIKDVYLFMSNINNNIFMSTIYECSQIKSIYILSHDELHQNSLYEDKKVRGIFKNIDMMIHQFYQDITTLNDLFYSEQSTFQTIDEQSAHVLWWKFFDKFIQYIQYTDNDKNEFIEFARGMYSNNEIELKKIEEFSTDYTSDKAIRWYTRDSFLYRLLNRTLRTENNLNDIFKLRMFLNDLMSGLKRLQLDFSYNFYYPFTVYRGQLMSAREMQQLELNIGKSILINQFWSTTLNSSVAAMFASSQHEDVSVQGVLFEIEIDLSNTKNDLTPVADISHSSEFQEENEVLISIHSAFLIESVESSDSFRVIKLKFMDDIWDIDFDERSIFSEHADQIFIRHLSKENKQFIVFQLLLDIILRLDQTSYAKKDLLDLSRLEYKDDPQEMIKIDDFEKNYQSEDAPKWFTKDSFLYRLLNKSLRIERINHIVKMRYFINDLHNQLAKLQDDFIQSLNGLTNLILYRGQTMKINELNEIKENLNGFISMNSFMSTTQDIEVAIAFSGDGSSEMKPDEISVIYEMTINTNIRSTPYAKIKSKMNDEEEILFSMGSIFRIGDVKELRNRVYCVKLTMVHIEDQLWNKLTAHLD</sequence>
<keyword evidence="2 6" id="KW-0328">Glycosyltransferase</keyword>
<evidence type="ECO:0000313" key="7">
    <source>
        <dbReference type="EMBL" id="CAF1518878.1"/>
    </source>
</evidence>
<dbReference type="GO" id="GO:0106274">
    <property type="term" value="F:NAD+-protein-arginine ADP-ribosyltransferase activity"/>
    <property type="evidence" value="ECO:0007669"/>
    <property type="project" value="UniProtKB-EC"/>
</dbReference>
<accession>A0A816ABR2</accession>
<keyword evidence="4" id="KW-0548">Nucleotidyltransferase</keyword>
<evidence type="ECO:0000313" key="8">
    <source>
        <dbReference type="EMBL" id="CAF1593551.1"/>
    </source>
</evidence>